<keyword evidence="2" id="KW-0732">Signal</keyword>
<dbReference type="AlphaFoldDB" id="A0A1F6MA95"/>
<feature type="chain" id="PRO_5009525600" description="Bacterial Ig-like domain-containing protein" evidence="2">
    <location>
        <begin position="25"/>
        <end position="446"/>
    </location>
</feature>
<evidence type="ECO:0000313" key="4">
    <source>
        <dbReference type="Proteomes" id="UP000176282"/>
    </source>
</evidence>
<reference evidence="3 4" key="1">
    <citation type="journal article" date="2016" name="Nat. Commun.">
        <title>Thousands of microbial genomes shed light on interconnected biogeochemical processes in an aquifer system.</title>
        <authorList>
            <person name="Anantharaman K."/>
            <person name="Brown C.T."/>
            <person name="Hug L.A."/>
            <person name="Sharon I."/>
            <person name="Castelle C.J."/>
            <person name="Probst A.J."/>
            <person name="Thomas B.C."/>
            <person name="Singh A."/>
            <person name="Wilkins M.J."/>
            <person name="Karaoz U."/>
            <person name="Brodie E.L."/>
            <person name="Williams K.H."/>
            <person name="Hubbard S.S."/>
            <person name="Banfield J.F."/>
        </authorList>
    </citation>
    <scope>NUCLEOTIDE SEQUENCE [LARGE SCALE GENOMIC DNA]</scope>
</reference>
<dbReference type="Gene3D" id="2.60.40.10">
    <property type="entry name" value="Immunoglobulins"/>
    <property type="match status" value="1"/>
</dbReference>
<dbReference type="EMBL" id="MFQB01000012">
    <property type="protein sequence ID" value="OGH68545.1"/>
    <property type="molecule type" value="Genomic_DNA"/>
</dbReference>
<feature type="signal peptide" evidence="2">
    <location>
        <begin position="1"/>
        <end position="24"/>
    </location>
</feature>
<organism evidence="3 4">
    <name type="scientific">Candidatus Magasanikbacteria bacterium RIFCSPHIGHO2_02_FULL_47_14</name>
    <dbReference type="NCBI Taxonomy" id="1798680"/>
    <lineage>
        <taxon>Bacteria</taxon>
        <taxon>Candidatus Magasanikiibacteriota</taxon>
    </lineage>
</organism>
<dbReference type="STRING" id="1798680.A3J66_03050"/>
<evidence type="ECO:0008006" key="5">
    <source>
        <dbReference type="Google" id="ProtNLM"/>
    </source>
</evidence>
<protein>
    <recommendedName>
        <fullName evidence="5">Bacterial Ig-like domain-containing protein</fullName>
    </recommendedName>
</protein>
<name>A0A1F6MA95_9BACT</name>
<feature type="transmembrane region" description="Helical" evidence="1">
    <location>
        <begin position="399"/>
        <end position="418"/>
    </location>
</feature>
<gene>
    <name evidence="3" type="ORF">A3J66_03050</name>
</gene>
<comment type="caution">
    <text evidence="3">The sequence shown here is derived from an EMBL/GenBank/DDBJ whole genome shotgun (WGS) entry which is preliminary data.</text>
</comment>
<keyword evidence="1" id="KW-0812">Transmembrane</keyword>
<sequence>MRFFLLFLFLLFLSYFFLPSAAFARDAALYISPLTAVYSLDKQPAPAQIWLKVGDFRIDTVQGTITFSTSSLNVEDIRFYPPFTVFVREPNIDQNNGIIEWSVAALGGVNVDTLVAEIVFSSKVETEAFFAPKEVSILSYGQNVPVVPGPQTRYLFTAESEFETNKNEAGSTTQDISGERPQTSILTDLDNKISSTSLLRDDRPVVRGHSELPYALVAINIDQGLVQETVNSDGDGEWVYRFPYGLAPGRYVVKVTATDPVTQNIFDTDLEYAEVVRSDVAQSLLSIDIMVPQQVRKRQGVAQTTIRLTHAGNIPSNQQQIPLVVELLLVNEDDSIVWEEHFPYTLSQGEETIERTIVLDSSLPSGDYSVSAQLLSQGTIVSSDADTFSLFSFIDLKKWGVPLVSILAIGFVYSFMFFGKKKPSDSASAKVTANFFPKGDAGKKGK</sequence>
<proteinExistence type="predicted"/>
<dbReference type="InterPro" id="IPR013783">
    <property type="entry name" value="Ig-like_fold"/>
</dbReference>
<accession>A0A1F6MA95</accession>
<dbReference type="Proteomes" id="UP000176282">
    <property type="component" value="Unassembled WGS sequence"/>
</dbReference>
<evidence type="ECO:0000313" key="3">
    <source>
        <dbReference type="EMBL" id="OGH68545.1"/>
    </source>
</evidence>
<evidence type="ECO:0000256" key="2">
    <source>
        <dbReference type="SAM" id="SignalP"/>
    </source>
</evidence>
<keyword evidence="1" id="KW-0472">Membrane</keyword>
<evidence type="ECO:0000256" key="1">
    <source>
        <dbReference type="SAM" id="Phobius"/>
    </source>
</evidence>
<keyword evidence="1" id="KW-1133">Transmembrane helix</keyword>